<proteinExistence type="predicted"/>
<evidence type="ECO:0000313" key="2">
    <source>
        <dbReference type="Proteomes" id="UP000232062"/>
    </source>
</evidence>
<sequence length="71" mass="7993">MSIRICIDVELNELGLVISPEIKVCPDNHTVSEMNIATSTVNYAVNLAAQFEQLFMKAKLINGESHYVRRN</sequence>
<accession>A0A2M9WHG4</accession>
<gene>
    <name evidence="1" type="ORF">PRCB_02940</name>
</gene>
<comment type="caution">
    <text evidence="1">The sequence shown here is derived from an EMBL/GenBank/DDBJ whole genome shotgun (WGS) entry which is preliminary data.</text>
</comment>
<dbReference type="EMBL" id="PIQI01000009">
    <property type="protein sequence ID" value="PJZ06985.1"/>
    <property type="molecule type" value="Genomic_DNA"/>
</dbReference>
<dbReference type="Proteomes" id="UP000232062">
    <property type="component" value="Unassembled WGS sequence"/>
</dbReference>
<reference evidence="1 2" key="1">
    <citation type="submission" date="2017-11" db="EMBL/GenBank/DDBJ databases">
        <title>The genome sequence of Pantoea rodasii DSM 26611.</title>
        <authorList>
            <person name="Gao J."/>
            <person name="Mao X."/>
            <person name="Sun J."/>
        </authorList>
    </citation>
    <scope>NUCLEOTIDE SEQUENCE [LARGE SCALE GENOMIC DNA]</scope>
    <source>
        <strain evidence="1 2">DSM 26611</strain>
    </source>
</reference>
<evidence type="ECO:0000313" key="1">
    <source>
        <dbReference type="EMBL" id="PJZ06985.1"/>
    </source>
</evidence>
<name>A0A2M9WHG4_9GAMM</name>
<organism evidence="1 2">
    <name type="scientific">Pantoea rodasii</name>
    <dbReference type="NCBI Taxonomy" id="1076549"/>
    <lineage>
        <taxon>Bacteria</taxon>
        <taxon>Pseudomonadati</taxon>
        <taxon>Pseudomonadota</taxon>
        <taxon>Gammaproteobacteria</taxon>
        <taxon>Enterobacterales</taxon>
        <taxon>Erwiniaceae</taxon>
        <taxon>Pantoea</taxon>
    </lineage>
</organism>
<dbReference type="OrthoDB" id="6547231at2"/>
<protein>
    <submittedName>
        <fullName evidence="1">Uncharacterized protein</fullName>
    </submittedName>
</protein>
<dbReference type="RefSeq" id="WP_100700259.1">
    <property type="nucleotide sequence ID" value="NZ_MLFP01000019.1"/>
</dbReference>
<dbReference type="STRING" id="1076549.HA45_19400"/>
<keyword evidence="2" id="KW-1185">Reference proteome</keyword>
<dbReference type="AlphaFoldDB" id="A0A2M9WHG4"/>